<evidence type="ECO:0000313" key="1">
    <source>
        <dbReference type="EMBL" id="KAK9534555.1"/>
    </source>
</evidence>
<dbReference type="PROSITE" id="PS51257">
    <property type="entry name" value="PROKAR_LIPOPROTEIN"/>
    <property type="match status" value="1"/>
</dbReference>
<name>A0AAW1FK12_ZOAVI</name>
<accession>A0AAW1FK12</accession>
<reference evidence="1 2" key="1">
    <citation type="journal article" date="2024" name="Genome Biol. Evol.">
        <title>Chromosome-level genome assembly of the viviparous eelpout Zoarces viviparus.</title>
        <authorList>
            <person name="Fuhrmann N."/>
            <person name="Brasseur M.V."/>
            <person name="Bakowski C.E."/>
            <person name="Podsiadlowski L."/>
            <person name="Prost S."/>
            <person name="Krehenwinkel H."/>
            <person name="Mayer C."/>
        </authorList>
    </citation>
    <scope>NUCLEOTIDE SEQUENCE [LARGE SCALE GENOMIC DNA]</scope>
    <source>
        <strain evidence="1">NO-MEL_2022_Ind0_liver</strain>
    </source>
</reference>
<protein>
    <submittedName>
        <fullName evidence="1">Uncharacterized protein</fullName>
    </submittedName>
</protein>
<evidence type="ECO:0000313" key="2">
    <source>
        <dbReference type="Proteomes" id="UP001488805"/>
    </source>
</evidence>
<dbReference type="EMBL" id="JBCEZU010000056">
    <property type="protein sequence ID" value="KAK9534555.1"/>
    <property type="molecule type" value="Genomic_DNA"/>
</dbReference>
<keyword evidence="2" id="KW-1185">Reference proteome</keyword>
<dbReference type="AlphaFoldDB" id="A0AAW1FK12"/>
<dbReference type="Proteomes" id="UP001488805">
    <property type="component" value="Unassembled WGS sequence"/>
</dbReference>
<proteinExistence type="predicted"/>
<comment type="caution">
    <text evidence="1">The sequence shown here is derived from an EMBL/GenBank/DDBJ whole genome shotgun (WGS) entry which is preliminary data.</text>
</comment>
<sequence>MPHVEKVTQPHHLLYACDERASVDHARSSVSFCERSCSYYKVKMKSSSQVSRLTADGCHATFWQLVTGSDTRVNKSEGGKFENTALLPLRVAFLLIDF</sequence>
<gene>
    <name evidence="1" type="ORF">VZT92_006994</name>
</gene>
<organism evidence="1 2">
    <name type="scientific">Zoarces viviparus</name>
    <name type="common">Viviparous eelpout</name>
    <name type="synonym">Blennius viviparus</name>
    <dbReference type="NCBI Taxonomy" id="48416"/>
    <lineage>
        <taxon>Eukaryota</taxon>
        <taxon>Metazoa</taxon>
        <taxon>Chordata</taxon>
        <taxon>Craniata</taxon>
        <taxon>Vertebrata</taxon>
        <taxon>Euteleostomi</taxon>
        <taxon>Actinopterygii</taxon>
        <taxon>Neopterygii</taxon>
        <taxon>Teleostei</taxon>
        <taxon>Neoteleostei</taxon>
        <taxon>Acanthomorphata</taxon>
        <taxon>Eupercaria</taxon>
        <taxon>Perciformes</taxon>
        <taxon>Cottioidei</taxon>
        <taxon>Zoarcales</taxon>
        <taxon>Zoarcidae</taxon>
        <taxon>Zoarcinae</taxon>
        <taxon>Zoarces</taxon>
    </lineage>
</organism>